<proteinExistence type="predicted"/>
<gene>
    <name evidence="1" type="ORF">LCGC14_2554490</name>
</gene>
<evidence type="ECO:0000313" key="1">
    <source>
        <dbReference type="EMBL" id="KKL10573.1"/>
    </source>
</evidence>
<reference evidence="1" key="1">
    <citation type="journal article" date="2015" name="Nature">
        <title>Complex archaea that bridge the gap between prokaryotes and eukaryotes.</title>
        <authorList>
            <person name="Spang A."/>
            <person name="Saw J.H."/>
            <person name="Jorgensen S.L."/>
            <person name="Zaremba-Niedzwiedzka K."/>
            <person name="Martijn J."/>
            <person name="Lind A.E."/>
            <person name="van Eijk R."/>
            <person name="Schleper C."/>
            <person name="Guy L."/>
            <person name="Ettema T.J."/>
        </authorList>
    </citation>
    <scope>NUCLEOTIDE SEQUENCE</scope>
</reference>
<name>A0A0F9DF21_9ZZZZ</name>
<accession>A0A0F9DF21</accession>
<protein>
    <submittedName>
        <fullName evidence="1">Uncharacterized protein</fullName>
    </submittedName>
</protein>
<dbReference type="AlphaFoldDB" id="A0A0F9DF21"/>
<dbReference type="EMBL" id="LAZR01042009">
    <property type="protein sequence ID" value="KKL10573.1"/>
    <property type="molecule type" value="Genomic_DNA"/>
</dbReference>
<sequence>GKAKRHALRVSPSAFAASPFDMSTTQRITWFQRNVLHPVERLESALADENRPNFVHWEEELLDRRGAYLPSNIDGTLAGLNALRDQAEALIKRLELDIGMKVKTTDEIRFAIVYDAIWDLHNFFPEFPLSRGNWDPELKQTGILPDYVRRVFLETTGQHEQLDGPIKLALEDIRKSRRKST</sequence>
<organism evidence="1">
    <name type="scientific">marine sediment metagenome</name>
    <dbReference type="NCBI Taxonomy" id="412755"/>
    <lineage>
        <taxon>unclassified sequences</taxon>
        <taxon>metagenomes</taxon>
        <taxon>ecological metagenomes</taxon>
    </lineage>
</organism>
<feature type="non-terminal residue" evidence="1">
    <location>
        <position position="1"/>
    </location>
</feature>
<comment type="caution">
    <text evidence="1">The sequence shown here is derived from an EMBL/GenBank/DDBJ whole genome shotgun (WGS) entry which is preliminary data.</text>
</comment>